<evidence type="ECO:0000313" key="9">
    <source>
        <dbReference type="Proteomes" id="UP000265000"/>
    </source>
</evidence>
<sequence>MQNVIPNGVVCKDKCRKKFKNSLFSHSSTTPQVWKVSLGRLQRSVKNTETEESRDVIKIIVHPKFNKNTDNDIALLKLSSSVKFTNYISPVCLAASGSTFKNGTSSWVTGWGNVEEGGEFPLRMCGIAPQNPKIVGGQDALLGSWPWQVSLKKFGSHFCGGSLINKNWVLSAAHCVSGPSMWQVSLGQLQLQGGNTDTQVSVGIDEITAHPQYDSGTSDNDIALLRLSSPVKFTNYIRPVCLAASDSAFNNGTASWVTGWGNTALGVPLRPPQTLQEVKVSVIGNRQCSCLYGSGVITNNMICAGDLSGGKDACQGDSGGPMVSKQGSRWIQSGVVSFGEGCALPNRPGVYARVSIYQFWINSVIQDDKPGFVKFTSSVRDPDSTFICRRLPFLPNYSGKGGLSWVGWGSHVYCP</sequence>
<evidence type="ECO:0000256" key="5">
    <source>
        <dbReference type="ARBA" id="ARBA00023157"/>
    </source>
</evidence>
<organism evidence="8 9">
    <name type="scientific">Fundulus heteroclitus</name>
    <name type="common">Killifish</name>
    <name type="synonym">Mummichog</name>
    <dbReference type="NCBI Taxonomy" id="8078"/>
    <lineage>
        <taxon>Eukaryota</taxon>
        <taxon>Metazoa</taxon>
        <taxon>Chordata</taxon>
        <taxon>Craniata</taxon>
        <taxon>Vertebrata</taxon>
        <taxon>Euteleostomi</taxon>
        <taxon>Actinopterygii</taxon>
        <taxon>Neopterygii</taxon>
        <taxon>Teleostei</taxon>
        <taxon>Neoteleostei</taxon>
        <taxon>Acanthomorphata</taxon>
        <taxon>Ovalentaria</taxon>
        <taxon>Atherinomorphae</taxon>
        <taxon>Cyprinodontiformes</taxon>
        <taxon>Fundulidae</taxon>
        <taxon>Fundulus</taxon>
    </lineage>
</organism>
<dbReference type="InterPro" id="IPR033116">
    <property type="entry name" value="TRYPSIN_SER"/>
</dbReference>
<dbReference type="GO" id="GO:0006508">
    <property type="term" value="P:proteolysis"/>
    <property type="evidence" value="ECO:0007669"/>
    <property type="project" value="UniProtKB-KW"/>
</dbReference>
<dbReference type="PRINTS" id="PR00722">
    <property type="entry name" value="CHYMOTRYPSIN"/>
</dbReference>
<keyword evidence="3 6" id="KW-0378">Hydrolase</keyword>
<dbReference type="PANTHER" id="PTHR24252:SF7">
    <property type="entry name" value="HYALIN"/>
    <property type="match status" value="1"/>
</dbReference>
<keyword evidence="2" id="KW-0732">Signal</keyword>
<dbReference type="Ensembl" id="ENSFHET00000012444.1">
    <property type="protein sequence ID" value="ENSFHEP00000002310.1"/>
    <property type="gene ID" value="ENSFHEG00000003317.1"/>
</dbReference>
<evidence type="ECO:0000313" key="8">
    <source>
        <dbReference type="Ensembl" id="ENSFHEP00000002310.1"/>
    </source>
</evidence>
<evidence type="ECO:0000256" key="1">
    <source>
        <dbReference type="ARBA" id="ARBA00022670"/>
    </source>
</evidence>
<protein>
    <submittedName>
        <fullName evidence="8">Prostasin-like</fullName>
    </submittedName>
</protein>
<dbReference type="InterPro" id="IPR018114">
    <property type="entry name" value="TRYPSIN_HIS"/>
</dbReference>
<keyword evidence="5" id="KW-1015">Disulfide bond</keyword>
<dbReference type="InterPro" id="IPR001314">
    <property type="entry name" value="Peptidase_S1A"/>
</dbReference>
<dbReference type="STRING" id="8078.ENSFHEP00000002310"/>
<dbReference type="Gene3D" id="2.40.10.10">
    <property type="entry name" value="Trypsin-like serine proteases"/>
    <property type="match status" value="2"/>
</dbReference>
<keyword evidence="1 6" id="KW-0645">Protease</keyword>
<dbReference type="CDD" id="cd00190">
    <property type="entry name" value="Tryp_SPc"/>
    <property type="match status" value="1"/>
</dbReference>
<dbReference type="Pfam" id="PF00089">
    <property type="entry name" value="Trypsin"/>
    <property type="match status" value="2"/>
</dbReference>
<dbReference type="GeneTree" id="ENSGT00940000163009"/>
<name>A0A3Q2NTC8_FUNHE</name>
<dbReference type="PROSITE" id="PS50240">
    <property type="entry name" value="TRYPSIN_DOM"/>
    <property type="match status" value="2"/>
</dbReference>
<reference evidence="8" key="1">
    <citation type="submission" date="2025-08" db="UniProtKB">
        <authorList>
            <consortium name="Ensembl"/>
        </authorList>
    </citation>
    <scope>IDENTIFICATION</scope>
</reference>
<dbReference type="InterPro" id="IPR043504">
    <property type="entry name" value="Peptidase_S1_PA_chymotrypsin"/>
</dbReference>
<dbReference type="FunFam" id="2.40.10.10:FF:000024">
    <property type="entry name" value="Serine protease 53"/>
    <property type="match status" value="1"/>
</dbReference>
<dbReference type="GO" id="GO:0004252">
    <property type="term" value="F:serine-type endopeptidase activity"/>
    <property type="evidence" value="ECO:0007669"/>
    <property type="project" value="InterPro"/>
</dbReference>
<evidence type="ECO:0000256" key="6">
    <source>
        <dbReference type="RuleBase" id="RU363034"/>
    </source>
</evidence>
<dbReference type="PROSITE" id="PS00134">
    <property type="entry name" value="TRYPSIN_HIS"/>
    <property type="match status" value="1"/>
</dbReference>
<keyword evidence="9" id="KW-1185">Reference proteome</keyword>
<dbReference type="Proteomes" id="UP000265000">
    <property type="component" value="Unplaced"/>
</dbReference>
<dbReference type="InterPro" id="IPR001254">
    <property type="entry name" value="Trypsin_dom"/>
</dbReference>
<accession>A0A3Q2NTC8</accession>
<dbReference type="AlphaFoldDB" id="A0A3Q2NTC8"/>
<dbReference type="SMART" id="SM00020">
    <property type="entry name" value="Tryp_SPc"/>
    <property type="match status" value="1"/>
</dbReference>
<evidence type="ECO:0000256" key="4">
    <source>
        <dbReference type="ARBA" id="ARBA00022825"/>
    </source>
</evidence>
<dbReference type="PANTHER" id="PTHR24252">
    <property type="entry name" value="ACROSIN-RELATED"/>
    <property type="match status" value="1"/>
</dbReference>
<proteinExistence type="predicted"/>
<feature type="domain" description="Peptidase S1" evidence="7">
    <location>
        <begin position="134"/>
        <end position="366"/>
    </location>
</feature>
<keyword evidence="4 6" id="KW-0720">Serine protease</keyword>
<evidence type="ECO:0000259" key="7">
    <source>
        <dbReference type="PROSITE" id="PS50240"/>
    </source>
</evidence>
<dbReference type="InterPro" id="IPR009003">
    <property type="entry name" value="Peptidase_S1_PA"/>
</dbReference>
<dbReference type="PROSITE" id="PS00135">
    <property type="entry name" value="TRYPSIN_SER"/>
    <property type="match status" value="1"/>
</dbReference>
<feature type="domain" description="Peptidase S1" evidence="7">
    <location>
        <begin position="1"/>
        <end position="121"/>
    </location>
</feature>
<dbReference type="SUPFAM" id="SSF50494">
    <property type="entry name" value="Trypsin-like serine proteases"/>
    <property type="match status" value="2"/>
</dbReference>
<evidence type="ECO:0000256" key="3">
    <source>
        <dbReference type="ARBA" id="ARBA00022801"/>
    </source>
</evidence>
<evidence type="ECO:0000256" key="2">
    <source>
        <dbReference type="ARBA" id="ARBA00022729"/>
    </source>
</evidence>
<reference evidence="8" key="2">
    <citation type="submission" date="2025-09" db="UniProtKB">
        <authorList>
            <consortium name="Ensembl"/>
        </authorList>
    </citation>
    <scope>IDENTIFICATION</scope>
</reference>